<gene>
    <name evidence="1" type="ORF">SBAD_LOCUS11065</name>
</gene>
<dbReference type="AlphaFoldDB" id="A0A183J5B7"/>
<protein>
    <submittedName>
        <fullName evidence="3">Movement protein</fullName>
    </submittedName>
</protein>
<reference evidence="1 2" key="2">
    <citation type="submission" date="2018-11" db="EMBL/GenBank/DDBJ databases">
        <authorList>
            <consortium name="Pathogen Informatics"/>
        </authorList>
    </citation>
    <scope>NUCLEOTIDE SEQUENCE [LARGE SCALE GENOMIC DNA]</scope>
</reference>
<organism evidence="3">
    <name type="scientific">Soboliphyme baturini</name>
    <dbReference type="NCBI Taxonomy" id="241478"/>
    <lineage>
        <taxon>Eukaryota</taxon>
        <taxon>Metazoa</taxon>
        <taxon>Ecdysozoa</taxon>
        <taxon>Nematoda</taxon>
        <taxon>Enoplea</taxon>
        <taxon>Dorylaimia</taxon>
        <taxon>Dioctophymatida</taxon>
        <taxon>Dioctophymatoidea</taxon>
        <taxon>Soboliphymatidae</taxon>
        <taxon>Soboliphyme</taxon>
    </lineage>
</organism>
<reference evidence="3" key="1">
    <citation type="submission" date="2016-06" db="UniProtKB">
        <authorList>
            <consortium name="WormBaseParasite"/>
        </authorList>
    </citation>
    <scope>IDENTIFICATION</scope>
</reference>
<evidence type="ECO:0000313" key="2">
    <source>
        <dbReference type="Proteomes" id="UP000270296"/>
    </source>
</evidence>
<sequence length="122" mass="14597">MSYLSPLPHRLSIRSRPRAPVLTRSFSESALVDLCAVPVIHPRREVPSRRIFRDRDPAFVHYQIQVGTRRVPLADLNYIRHHPERLQEQRRWTVRSYSTPRMGFVRSQTTNRYSRHTYEMEV</sequence>
<name>A0A183J5B7_9BILA</name>
<dbReference type="EMBL" id="UZAM01015017">
    <property type="protein sequence ID" value="VDP36815.1"/>
    <property type="molecule type" value="Genomic_DNA"/>
</dbReference>
<dbReference type="WBParaSite" id="SBAD_0001144301-mRNA-1">
    <property type="protein sequence ID" value="SBAD_0001144301-mRNA-1"/>
    <property type="gene ID" value="SBAD_0001144301"/>
</dbReference>
<dbReference type="Proteomes" id="UP000270296">
    <property type="component" value="Unassembled WGS sequence"/>
</dbReference>
<evidence type="ECO:0000313" key="3">
    <source>
        <dbReference type="WBParaSite" id="SBAD_0001144301-mRNA-1"/>
    </source>
</evidence>
<keyword evidence="2" id="KW-1185">Reference proteome</keyword>
<proteinExistence type="predicted"/>
<evidence type="ECO:0000313" key="1">
    <source>
        <dbReference type="EMBL" id="VDP36815.1"/>
    </source>
</evidence>
<accession>A0A183J5B7</accession>